<comment type="caution">
    <text evidence="1">The sequence shown here is derived from an EMBL/GenBank/DDBJ whole genome shotgun (WGS) entry which is preliminary data.</text>
</comment>
<organism evidence="1 2">
    <name type="scientific">Hypothenemus hampei</name>
    <name type="common">Coffee berry borer</name>
    <dbReference type="NCBI Taxonomy" id="57062"/>
    <lineage>
        <taxon>Eukaryota</taxon>
        <taxon>Metazoa</taxon>
        <taxon>Ecdysozoa</taxon>
        <taxon>Arthropoda</taxon>
        <taxon>Hexapoda</taxon>
        <taxon>Insecta</taxon>
        <taxon>Pterygota</taxon>
        <taxon>Neoptera</taxon>
        <taxon>Endopterygota</taxon>
        <taxon>Coleoptera</taxon>
        <taxon>Polyphaga</taxon>
        <taxon>Cucujiformia</taxon>
        <taxon>Curculionidae</taxon>
        <taxon>Scolytinae</taxon>
        <taxon>Hypothenemus</taxon>
    </lineage>
</organism>
<keyword evidence="2" id="KW-1185">Reference proteome</keyword>
<gene>
    <name evidence="1" type="ORF">ABEB36_000018</name>
</gene>
<protein>
    <submittedName>
        <fullName evidence="1">Uncharacterized protein</fullName>
    </submittedName>
</protein>
<reference evidence="1 2" key="1">
    <citation type="submission" date="2024-05" db="EMBL/GenBank/DDBJ databases">
        <title>Genetic variation in Jamaican populations of the coffee berry borer (Hypothenemus hampei).</title>
        <authorList>
            <person name="Errbii M."/>
            <person name="Myrie A."/>
        </authorList>
    </citation>
    <scope>NUCLEOTIDE SEQUENCE [LARGE SCALE GENOMIC DNA]</scope>
    <source>
        <strain evidence="1">JA-Hopewell-2020-01-JO</strain>
        <tissue evidence="1">Whole body</tissue>
    </source>
</reference>
<dbReference type="AlphaFoldDB" id="A0ABD1FA03"/>
<name>A0ABD1FA03_HYPHA</name>
<accession>A0ABD1FA03</accession>
<sequence>MFRCQNNIEIKISQETTDVNNKKKDSRRDPESFHISIEKGPIIFHRETENPSCKPQKRANNQSCHLKANLHGSKCGK</sequence>
<evidence type="ECO:0000313" key="1">
    <source>
        <dbReference type="EMBL" id="KAL1516094.1"/>
    </source>
</evidence>
<dbReference type="EMBL" id="JBDJPC010000001">
    <property type="protein sequence ID" value="KAL1516094.1"/>
    <property type="molecule type" value="Genomic_DNA"/>
</dbReference>
<evidence type="ECO:0000313" key="2">
    <source>
        <dbReference type="Proteomes" id="UP001566132"/>
    </source>
</evidence>
<dbReference type="Proteomes" id="UP001566132">
    <property type="component" value="Unassembled WGS sequence"/>
</dbReference>
<proteinExistence type="predicted"/>